<feature type="compositionally biased region" description="Polar residues" evidence="6">
    <location>
        <begin position="130"/>
        <end position="139"/>
    </location>
</feature>
<keyword evidence="3 5" id="KW-0697">Rotamase</keyword>
<organism evidence="8 9">
    <name type="scientific">Cetraspora pellucida</name>
    <dbReference type="NCBI Taxonomy" id="1433469"/>
    <lineage>
        <taxon>Eukaryota</taxon>
        <taxon>Fungi</taxon>
        <taxon>Fungi incertae sedis</taxon>
        <taxon>Mucoromycota</taxon>
        <taxon>Glomeromycotina</taxon>
        <taxon>Glomeromycetes</taxon>
        <taxon>Diversisporales</taxon>
        <taxon>Gigasporaceae</taxon>
        <taxon>Cetraspora</taxon>
    </lineage>
</organism>
<comment type="caution">
    <text evidence="8">The sequence shown here is derived from an EMBL/GenBank/DDBJ whole genome shotgun (WGS) entry which is preliminary data.</text>
</comment>
<dbReference type="PROSITE" id="PS50059">
    <property type="entry name" value="FKBP_PPIASE"/>
    <property type="match status" value="1"/>
</dbReference>
<evidence type="ECO:0000256" key="1">
    <source>
        <dbReference type="ARBA" id="ARBA00000971"/>
    </source>
</evidence>
<keyword evidence="9" id="KW-1185">Reference proteome</keyword>
<dbReference type="EMBL" id="CAJVQA010001486">
    <property type="protein sequence ID" value="CAG8516120.1"/>
    <property type="molecule type" value="Genomic_DNA"/>
</dbReference>
<gene>
    <name evidence="8" type="ORF">CPELLU_LOCUS3157</name>
</gene>
<keyword evidence="4 5" id="KW-0413">Isomerase</keyword>
<feature type="compositionally biased region" description="Basic and acidic residues" evidence="6">
    <location>
        <begin position="96"/>
        <end position="115"/>
    </location>
</feature>
<sequence length="316" mass="34834">MSNYILATNHSKIHLTGNYIKIIGHDDSENRPKELPSPIRCKPNDEMNVKRVNVNNKSFKLLASEKKDAITNVDDSDEDISEENCASDQAIVNNKVKSENGEYQKRSNDDDKDKQNTPAAKKQKTENGAIETTSADTLSKAQKKKKNKDRNKNKLVDSKAETLAKTLVPEKPKTEGENKNGKAETLTKTLEPEKLKTEGDNKIVKSKDKDLKLDSDSKEKGTITTLEGVQIEDLTLGSGKIAKPGKKLYVRYIGRLMNGKVFDKNVSGDPFHFTLGKGEVIKGWEIGISGMRIGGERKLTIPPQQAYGSAGSPPAP</sequence>
<dbReference type="OrthoDB" id="1902587at2759"/>
<dbReference type="PANTHER" id="PTHR43811">
    <property type="entry name" value="FKBP-TYPE PEPTIDYL-PROLYL CIS-TRANS ISOMERASE FKPA"/>
    <property type="match status" value="1"/>
</dbReference>
<evidence type="ECO:0000259" key="7">
    <source>
        <dbReference type="PROSITE" id="PS50059"/>
    </source>
</evidence>
<name>A0A9N9F8J5_9GLOM</name>
<feature type="domain" description="PPIase FKBP-type" evidence="7">
    <location>
        <begin position="245"/>
        <end position="316"/>
    </location>
</feature>
<dbReference type="PANTHER" id="PTHR43811:SF19">
    <property type="entry name" value="39 KDA FK506-BINDING NUCLEAR PROTEIN"/>
    <property type="match status" value="1"/>
</dbReference>
<dbReference type="Proteomes" id="UP000789759">
    <property type="component" value="Unassembled WGS sequence"/>
</dbReference>
<accession>A0A9N9F8J5</accession>
<evidence type="ECO:0000256" key="2">
    <source>
        <dbReference type="ARBA" id="ARBA00013194"/>
    </source>
</evidence>
<dbReference type="Gene3D" id="3.10.50.40">
    <property type="match status" value="1"/>
</dbReference>
<protein>
    <recommendedName>
        <fullName evidence="2 5">peptidylprolyl isomerase</fullName>
        <ecNumber evidence="2 5">5.2.1.8</ecNumber>
    </recommendedName>
</protein>
<dbReference type="GO" id="GO:0003755">
    <property type="term" value="F:peptidyl-prolyl cis-trans isomerase activity"/>
    <property type="evidence" value="ECO:0007669"/>
    <property type="project" value="UniProtKB-KW"/>
</dbReference>
<feature type="compositionally biased region" description="Basic and acidic residues" evidence="6">
    <location>
        <begin position="150"/>
        <end position="182"/>
    </location>
</feature>
<dbReference type="InterPro" id="IPR046357">
    <property type="entry name" value="PPIase_dom_sf"/>
</dbReference>
<evidence type="ECO:0000313" key="9">
    <source>
        <dbReference type="Proteomes" id="UP000789759"/>
    </source>
</evidence>
<evidence type="ECO:0000256" key="4">
    <source>
        <dbReference type="ARBA" id="ARBA00023235"/>
    </source>
</evidence>
<proteinExistence type="predicted"/>
<evidence type="ECO:0000256" key="3">
    <source>
        <dbReference type="ARBA" id="ARBA00023110"/>
    </source>
</evidence>
<dbReference type="EC" id="5.2.1.8" evidence="2 5"/>
<evidence type="ECO:0000256" key="5">
    <source>
        <dbReference type="PROSITE-ProRule" id="PRU00277"/>
    </source>
</evidence>
<evidence type="ECO:0000313" key="8">
    <source>
        <dbReference type="EMBL" id="CAG8516120.1"/>
    </source>
</evidence>
<dbReference type="InterPro" id="IPR001179">
    <property type="entry name" value="PPIase_FKBP_dom"/>
</dbReference>
<dbReference type="SUPFAM" id="SSF54534">
    <property type="entry name" value="FKBP-like"/>
    <property type="match status" value="1"/>
</dbReference>
<dbReference type="Pfam" id="PF00254">
    <property type="entry name" value="FKBP_C"/>
    <property type="match status" value="1"/>
</dbReference>
<reference evidence="8" key="1">
    <citation type="submission" date="2021-06" db="EMBL/GenBank/DDBJ databases">
        <authorList>
            <person name="Kallberg Y."/>
            <person name="Tangrot J."/>
            <person name="Rosling A."/>
        </authorList>
    </citation>
    <scope>NUCLEOTIDE SEQUENCE</scope>
    <source>
        <strain evidence="8">FL966</strain>
    </source>
</reference>
<evidence type="ECO:0000256" key="6">
    <source>
        <dbReference type="SAM" id="MobiDB-lite"/>
    </source>
</evidence>
<dbReference type="AlphaFoldDB" id="A0A9N9F8J5"/>
<comment type="catalytic activity">
    <reaction evidence="1 5">
        <text>[protein]-peptidylproline (omega=180) = [protein]-peptidylproline (omega=0)</text>
        <dbReference type="Rhea" id="RHEA:16237"/>
        <dbReference type="Rhea" id="RHEA-COMP:10747"/>
        <dbReference type="Rhea" id="RHEA-COMP:10748"/>
        <dbReference type="ChEBI" id="CHEBI:83833"/>
        <dbReference type="ChEBI" id="CHEBI:83834"/>
        <dbReference type="EC" id="5.2.1.8"/>
    </reaction>
</comment>
<feature type="region of interest" description="Disordered" evidence="6">
    <location>
        <begin position="87"/>
        <end position="187"/>
    </location>
</feature>